<proteinExistence type="predicted"/>
<evidence type="ECO:0000313" key="3">
    <source>
        <dbReference type="EMBL" id="CAF4784004.1"/>
    </source>
</evidence>
<sequence length="43" mass="5255">MHRSISSKFVTGNRRPRNRVSRLIDNRQFRLAPMWPEWNETDV</sequence>
<dbReference type="Proteomes" id="UP000681967">
    <property type="component" value="Unassembled WGS sequence"/>
</dbReference>
<reference evidence="4" key="1">
    <citation type="submission" date="2021-02" db="EMBL/GenBank/DDBJ databases">
        <authorList>
            <person name="Nowell W R."/>
        </authorList>
    </citation>
    <scope>NUCLEOTIDE SEQUENCE</scope>
</reference>
<evidence type="ECO:0000313" key="4">
    <source>
        <dbReference type="EMBL" id="CAF4817728.1"/>
    </source>
</evidence>
<protein>
    <submittedName>
        <fullName evidence="4">Uncharacterized protein</fullName>
    </submittedName>
</protein>
<name>A0A8S3BEK0_9BILA</name>
<dbReference type="EMBL" id="CAJOBI010144608">
    <property type="protein sequence ID" value="CAF4784004.1"/>
    <property type="molecule type" value="Genomic_DNA"/>
</dbReference>
<evidence type="ECO:0000313" key="5">
    <source>
        <dbReference type="Proteomes" id="UP000676336"/>
    </source>
</evidence>
<dbReference type="EMBL" id="CAJOBH010124132">
    <property type="protein sequence ID" value="CAF4726564.1"/>
    <property type="molecule type" value="Genomic_DNA"/>
</dbReference>
<dbReference type="AlphaFoldDB" id="A0A8S3BEK0"/>
<accession>A0A8S3BEK0</accession>
<comment type="caution">
    <text evidence="4">The sequence shown here is derived from an EMBL/GenBank/DDBJ whole genome shotgun (WGS) entry which is preliminary data.</text>
</comment>
<feature type="non-terminal residue" evidence="4">
    <location>
        <position position="1"/>
    </location>
</feature>
<evidence type="ECO:0000313" key="2">
    <source>
        <dbReference type="EMBL" id="CAF4726564.1"/>
    </source>
</evidence>
<gene>
    <name evidence="1" type="ORF">BYL167_LOCUS39856</name>
    <name evidence="2" type="ORF">BYL167_LOCUS45094</name>
    <name evidence="3" type="ORF">SMN809_LOCUS46470</name>
    <name evidence="4" type="ORF">SMN809_LOCUS47890</name>
</gene>
<evidence type="ECO:0000313" key="1">
    <source>
        <dbReference type="EMBL" id="CAF4594499.1"/>
    </source>
</evidence>
<dbReference type="EMBL" id="CAJOBI010152711">
    <property type="protein sequence ID" value="CAF4817728.1"/>
    <property type="molecule type" value="Genomic_DNA"/>
</dbReference>
<dbReference type="EMBL" id="CAJOBH010096985">
    <property type="protein sequence ID" value="CAF4594499.1"/>
    <property type="molecule type" value="Genomic_DNA"/>
</dbReference>
<dbReference type="Proteomes" id="UP000676336">
    <property type="component" value="Unassembled WGS sequence"/>
</dbReference>
<organism evidence="4 5">
    <name type="scientific">Rotaria magnacalcarata</name>
    <dbReference type="NCBI Taxonomy" id="392030"/>
    <lineage>
        <taxon>Eukaryota</taxon>
        <taxon>Metazoa</taxon>
        <taxon>Spiralia</taxon>
        <taxon>Gnathifera</taxon>
        <taxon>Rotifera</taxon>
        <taxon>Eurotatoria</taxon>
        <taxon>Bdelloidea</taxon>
        <taxon>Philodinida</taxon>
        <taxon>Philodinidae</taxon>
        <taxon>Rotaria</taxon>
    </lineage>
</organism>